<dbReference type="SUPFAM" id="SSF52058">
    <property type="entry name" value="L domain-like"/>
    <property type="match status" value="3"/>
</dbReference>
<evidence type="ECO:0000256" key="1">
    <source>
        <dbReference type="ARBA" id="ARBA00022614"/>
    </source>
</evidence>
<keyword evidence="5" id="KW-1185">Reference proteome</keyword>
<reference evidence="3" key="1">
    <citation type="submission" date="2023-06" db="EMBL/GenBank/DDBJ databases">
        <authorList>
            <person name="Kurt Z."/>
        </authorList>
    </citation>
    <scope>NUCLEOTIDE SEQUENCE</scope>
</reference>
<dbReference type="PANTHER" id="PTHR46652">
    <property type="entry name" value="LEUCINE-RICH REPEAT AND IQ DOMAIN-CONTAINING PROTEIN 1-RELATED"/>
    <property type="match status" value="1"/>
</dbReference>
<evidence type="ECO:0000313" key="5">
    <source>
        <dbReference type="Proteomes" id="UP001642409"/>
    </source>
</evidence>
<evidence type="ECO:0000313" key="3">
    <source>
        <dbReference type="EMBL" id="CAI9939901.1"/>
    </source>
</evidence>
<evidence type="ECO:0000313" key="4">
    <source>
        <dbReference type="EMBL" id="CAL6050265.1"/>
    </source>
</evidence>
<dbReference type="PANTHER" id="PTHR46652:SF3">
    <property type="entry name" value="LEUCINE-RICH REPEAT-CONTAINING PROTEIN 9"/>
    <property type="match status" value="1"/>
</dbReference>
<organism evidence="3">
    <name type="scientific">Hexamita inflata</name>
    <dbReference type="NCBI Taxonomy" id="28002"/>
    <lineage>
        <taxon>Eukaryota</taxon>
        <taxon>Metamonada</taxon>
        <taxon>Diplomonadida</taxon>
        <taxon>Hexamitidae</taxon>
        <taxon>Hexamitinae</taxon>
        <taxon>Hexamita</taxon>
    </lineage>
</organism>
<dbReference type="InterPro" id="IPR001611">
    <property type="entry name" value="Leu-rich_rpt"/>
</dbReference>
<evidence type="ECO:0000256" key="2">
    <source>
        <dbReference type="ARBA" id="ARBA00022737"/>
    </source>
</evidence>
<keyword evidence="1" id="KW-0433">Leucine-rich repeat</keyword>
<name>A0AA86PIW6_9EUKA</name>
<dbReference type="SMART" id="SM00365">
    <property type="entry name" value="LRR_SD22"/>
    <property type="match status" value="28"/>
</dbReference>
<dbReference type="PROSITE" id="PS51450">
    <property type="entry name" value="LRR"/>
    <property type="match status" value="22"/>
</dbReference>
<protein>
    <submittedName>
        <fullName evidence="3">Leucine-rich repeat-containing protein</fullName>
    </submittedName>
    <submittedName>
        <fullName evidence="4">Leucine-rich_repeat-containing protein</fullName>
    </submittedName>
</protein>
<dbReference type="InterPro" id="IPR032675">
    <property type="entry name" value="LRR_dom_sf"/>
</dbReference>
<dbReference type="Pfam" id="PF12799">
    <property type="entry name" value="LRR_4"/>
    <property type="match status" value="5"/>
</dbReference>
<accession>A0AA86PIW6</accession>
<comment type="caution">
    <text evidence="3">The sequence shown here is derived from an EMBL/GenBank/DDBJ whole genome shotgun (WGS) entry which is preliminary data.</text>
</comment>
<dbReference type="Proteomes" id="UP001642409">
    <property type="component" value="Unassembled WGS sequence"/>
</dbReference>
<dbReference type="EMBL" id="CAXDID020000184">
    <property type="protein sequence ID" value="CAL6050265.1"/>
    <property type="molecule type" value="Genomic_DNA"/>
</dbReference>
<gene>
    <name evidence="3" type="ORF">HINF_LOCUS27546</name>
    <name evidence="4" type="ORF">HINF_LOCUS43803</name>
</gene>
<proteinExistence type="predicted"/>
<dbReference type="InterPro" id="IPR003591">
    <property type="entry name" value="Leu-rich_rpt_typical-subtyp"/>
</dbReference>
<dbReference type="EMBL" id="CATOUU010000669">
    <property type="protein sequence ID" value="CAI9939901.1"/>
    <property type="molecule type" value="Genomic_DNA"/>
</dbReference>
<dbReference type="Gene3D" id="3.80.10.10">
    <property type="entry name" value="Ribonuclease Inhibitor"/>
    <property type="match status" value="6"/>
</dbReference>
<dbReference type="SMART" id="SM00369">
    <property type="entry name" value="LRR_TYP"/>
    <property type="match status" value="20"/>
</dbReference>
<dbReference type="SMART" id="SM00364">
    <property type="entry name" value="LRR_BAC"/>
    <property type="match status" value="6"/>
</dbReference>
<dbReference type="InterPro" id="IPR050836">
    <property type="entry name" value="SDS22/Internalin_LRR"/>
</dbReference>
<keyword evidence="2" id="KW-0677">Repeat</keyword>
<dbReference type="InterPro" id="IPR025875">
    <property type="entry name" value="Leu-rich_rpt_4"/>
</dbReference>
<reference evidence="4 5" key="2">
    <citation type="submission" date="2024-07" db="EMBL/GenBank/DDBJ databases">
        <authorList>
            <person name="Akdeniz Z."/>
        </authorList>
    </citation>
    <scope>NUCLEOTIDE SEQUENCE [LARGE SCALE GENOMIC DNA]</scope>
</reference>
<sequence length="1393" mass="159861">MKPSEDKIKKLRLISDETKFTDNNVREASSFEAKNTTIKQVDQIPMHATSLVIINSHLCSTLGINLHVNITYLDLRGNYLQTVDLKFLVNLEYVDLSANFIKEVGSISGNKKIKTLKLASNKVQKIDFITTLPQLKEFNIEENMVYDIQPIYKHSNFSLSWASIQKSIQVDSKFEKENTTILFWRCLNTMVVRFRDKIEFKEGHCVLRISNDQELVETVFLDYLKVTKVFITECHNISFAETPKLLKQLCVYNSDIKSLSGLEKMVQLECLTLRQCSLSRIQGQLEATKNLPNLRYLDVAQNDLDNVQFVCNEKLTSLNVSQNNLKSLNGLGNVQNLASLDASGNNLESVSDLADLTDLTELNISFNSIKSVQCLNRLQKLVYFNLMSNKVIDIEVCMKMKNLIDLRTHRNFIQNQYVLAEHPNVTESWLSEQLEVDRNDKEAQKLKEQSKNSNMIEKYGYQVKNNSLEVKNDQFVKNLKFSDLINVTKELSISQCKNVIFEVVPVLVQNLKVNGSGLQNIFGLEQMTQLTSLELNDNLLKDVIEIQELTKLTRLVLSNNRLSRLHWIKALTQLSYLDIQNNKFISVECLKDVQSIKELFIQGNMIQDADYLQQLQYYKKKWISPQKDFGEQDVEYYLGPNSNQQKVKECTAKLIDAKKYLIIALKYKNNVNGSKLAIQNNTDSIDLSFVSVLSDLINQQINSVSVDNCPNIQCNIKHSIQQLTITKSQLRNLGNLTASLVYLDLGFNSLEDVSTIGSLTCLQKLILRDNGIRKLDFLKSLVKMVHLDVRNNKLLYVNFIKFLPLLSELFIDGNIICNLYCVAEHPKCNNSFSIQRDPTQDEVWNYLGQCTKKQFDTEFRAVQEQVKQRDNMPQYQYLIKIYNYEKAIEARTWITVFNVSENESNQIRQIINQTQNCEREYFGKNVRIECNQKDSQTVLNKIKNINATFKVEVEEFRLLQIQNDNELENLSFVNKFNIQKLVVNDCNNVKFHGVANVKALKVNECGLQSIDGIQNWNQLLELNLSGNKLESVAQLENLTQLKVLNLGSSIISQNQIENVEPLRGLVNLTNLYLDSNQIQNVEPLRGLVNLTTLQLYLNQIQNVEPLRGLVNLTTLQLYLNQIQNVEPLRGLVNLTNLFLDSNQIQNVEPLRGLVNLTTLQLSENKIQNVEPLRGLVNLTNLYLDSNQIQNVEPLRGLVNLTTLQLYLNQIQNVEPLRGLVNLTTLQLYLNQIQNVEPLRGLVNLTNLFLDSNQIQNVEPLRGLVNLTTLQLSENKIENVEPLRGLVNLTNLQLSENKIQNVEPLRGLVNLTTLELSSNKIQNVEPLRGLVNLTTLQLYLNQIQNVEPLRGLMNLTTLRLENNQIQDFSPIQNHPNFKNYEIEEFNIEISSDNY</sequence>